<evidence type="ECO:0000256" key="1">
    <source>
        <dbReference type="SAM" id="MobiDB-lite"/>
    </source>
</evidence>
<accession>A0A8H6E4C4</accession>
<feature type="compositionally biased region" description="Polar residues" evidence="1">
    <location>
        <begin position="267"/>
        <end position="280"/>
    </location>
</feature>
<evidence type="ECO:0000313" key="2">
    <source>
        <dbReference type="EMBL" id="KAF5857895.1"/>
    </source>
</evidence>
<sequence length="411" mass="45659">MHTPLPSRVLLKIIHDHIILVDITRLARETTNQSQPNQGGHAKPIFAVVVKLPCLAVKYPRGNASIRRFQIKFSYTCDFYSALSILSDIKCPFSESRASAIPATSRLASSQFHRESIPPASHSGDALSNVPGMPNLSTPTIVPSPLYPPAISSSVMASNPTPDALRPSSYTFHTNFTGYTAPSDNERHDLSQAITPMRQSLFHTSSQDTLNGRVSRPSTATVCPDIQTLNQLLPPKRDLPFPKPQAKRSHTMLSRPPTTHIEDIQPRFNTPAPSTDHSQNSRVITLKYRPSSQSQLNLNTKPTSGQMPQIHTLTQPICTPNIPPVTTHHSLFPIQQDEHSLLNQGPVTENPIQEQQHNLRTETDLSAYLACPTVERTTKLENWICKSIEDDGFLQLCEDVEGIWRRFALGK</sequence>
<dbReference type="Proteomes" id="UP000541154">
    <property type="component" value="Unassembled WGS sequence"/>
</dbReference>
<dbReference type="GO" id="GO:0007131">
    <property type="term" value="P:reciprocal meiotic recombination"/>
    <property type="evidence" value="ECO:0007669"/>
    <property type="project" value="InterPro"/>
</dbReference>
<gene>
    <name evidence="2" type="ORF">ETB97_005166</name>
</gene>
<name>A0A8H6E4C4_PETAA</name>
<comment type="caution">
    <text evidence="2">The sequence shown here is derived from an EMBL/GenBank/DDBJ whole genome shotgun (WGS) entry which is preliminary data.</text>
</comment>
<keyword evidence="3" id="KW-1185">Reference proteome</keyword>
<dbReference type="AlphaFoldDB" id="A0A8H6E4C4"/>
<proteinExistence type="predicted"/>
<feature type="region of interest" description="Disordered" evidence="1">
    <location>
        <begin position="233"/>
        <end position="280"/>
    </location>
</feature>
<reference evidence="2 3" key="1">
    <citation type="submission" date="2019-04" db="EMBL/GenBank/DDBJ databases">
        <title>Aspergillus burnettii sp. nov., novel species from soil in southeast Queensland.</title>
        <authorList>
            <person name="Gilchrist C.L.M."/>
            <person name="Pitt J.I."/>
            <person name="Lange L."/>
            <person name="Lacey H.J."/>
            <person name="Vuong D."/>
            <person name="Midgley D.J."/>
            <person name="Greenfield P."/>
            <person name="Bradbury M."/>
            <person name="Lacey E."/>
            <person name="Busk P.K."/>
            <person name="Pilgaard B."/>
            <person name="Chooi Y.H."/>
            <person name="Piggott A.M."/>
        </authorList>
    </citation>
    <scope>NUCLEOTIDE SEQUENCE [LARGE SCALE GENOMIC DNA]</scope>
    <source>
        <strain evidence="2 3">FRR 5400</strain>
    </source>
</reference>
<dbReference type="EMBL" id="SPNV01000232">
    <property type="protein sequence ID" value="KAF5857895.1"/>
    <property type="molecule type" value="Genomic_DNA"/>
</dbReference>
<evidence type="ECO:0000313" key="3">
    <source>
        <dbReference type="Proteomes" id="UP000541154"/>
    </source>
</evidence>
<organism evidence="2 3">
    <name type="scientific">Petromyces alliaceus</name>
    <name type="common">Aspergillus alliaceus</name>
    <dbReference type="NCBI Taxonomy" id="209559"/>
    <lineage>
        <taxon>Eukaryota</taxon>
        <taxon>Fungi</taxon>
        <taxon>Dikarya</taxon>
        <taxon>Ascomycota</taxon>
        <taxon>Pezizomycotina</taxon>
        <taxon>Eurotiomycetes</taxon>
        <taxon>Eurotiomycetidae</taxon>
        <taxon>Eurotiales</taxon>
        <taxon>Aspergillaceae</taxon>
        <taxon>Aspergillus</taxon>
        <taxon>Aspergillus subgen. Circumdati</taxon>
    </lineage>
</organism>
<protein>
    <submittedName>
        <fullName evidence="2">Uncharacterized protein</fullName>
    </submittedName>
</protein>
<dbReference type="InterPro" id="IPR004354">
    <property type="entry name" value="Meiotic_Rec114"/>
</dbReference>
<dbReference type="Pfam" id="PF03525">
    <property type="entry name" value="Meiotic_rec114"/>
    <property type="match status" value="1"/>
</dbReference>